<evidence type="ECO:0000313" key="3">
    <source>
        <dbReference type="Proteomes" id="UP000821837"/>
    </source>
</evidence>
<reference evidence="2" key="1">
    <citation type="journal article" date="2020" name="Cell">
        <title>Large-Scale Comparative Analyses of Tick Genomes Elucidate Their Genetic Diversity and Vector Capacities.</title>
        <authorList>
            <consortium name="Tick Genome and Microbiome Consortium (TIGMIC)"/>
            <person name="Jia N."/>
            <person name="Wang J."/>
            <person name="Shi W."/>
            <person name="Du L."/>
            <person name="Sun Y."/>
            <person name="Zhan W."/>
            <person name="Jiang J.F."/>
            <person name="Wang Q."/>
            <person name="Zhang B."/>
            <person name="Ji P."/>
            <person name="Bell-Sakyi L."/>
            <person name="Cui X.M."/>
            <person name="Yuan T.T."/>
            <person name="Jiang B.G."/>
            <person name="Yang W.F."/>
            <person name="Lam T.T."/>
            <person name="Chang Q.C."/>
            <person name="Ding S.J."/>
            <person name="Wang X.J."/>
            <person name="Zhu J.G."/>
            <person name="Ruan X.D."/>
            <person name="Zhao L."/>
            <person name="Wei J.T."/>
            <person name="Ye R.Z."/>
            <person name="Que T.C."/>
            <person name="Du C.H."/>
            <person name="Zhou Y.H."/>
            <person name="Cheng J.X."/>
            <person name="Dai P.F."/>
            <person name="Guo W.B."/>
            <person name="Han X.H."/>
            <person name="Huang E.J."/>
            <person name="Li L.F."/>
            <person name="Wei W."/>
            <person name="Gao Y.C."/>
            <person name="Liu J.Z."/>
            <person name="Shao H.Z."/>
            <person name="Wang X."/>
            <person name="Wang C.C."/>
            <person name="Yang T.C."/>
            <person name="Huo Q.B."/>
            <person name="Li W."/>
            <person name="Chen H.Y."/>
            <person name="Chen S.E."/>
            <person name="Zhou L.G."/>
            <person name="Ni X.B."/>
            <person name="Tian J.H."/>
            <person name="Sheng Y."/>
            <person name="Liu T."/>
            <person name="Pan Y.S."/>
            <person name="Xia L.Y."/>
            <person name="Li J."/>
            <person name="Zhao F."/>
            <person name="Cao W.C."/>
        </authorList>
    </citation>
    <scope>NUCLEOTIDE SEQUENCE</scope>
    <source>
        <strain evidence="2">Rsan-2018</strain>
    </source>
</reference>
<gene>
    <name evidence="2" type="ORF">HPB52_010051</name>
</gene>
<evidence type="ECO:0000313" key="2">
    <source>
        <dbReference type="EMBL" id="KAH7947316.1"/>
    </source>
</evidence>
<dbReference type="EMBL" id="JABSTV010001252">
    <property type="protein sequence ID" value="KAH7947316.1"/>
    <property type="molecule type" value="Genomic_DNA"/>
</dbReference>
<dbReference type="AlphaFoldDB" id="A0A9D4PLX0"/>
<name>A0A9D4PLX0_RHISA</name>
<organism evidence="2 3">
    <name type="scientific">Rhipicephalus sanguineus</name>
    <name type="common">Brown dog tick</name>
    <name type="synonym">Ixodes sanguineus</name>
    <dbReference type="NCBI Taxonomy" id="34632"/>
    <lineage>
        <taxon>Eukaryota</taxon>
        <taxon>Metazoa</taxon>
        <taxon>Ecdysozoa</taxon>
        <taxon>Arthropoda</taxon>
        <taxon>Chelicerata</taxon>
        <taxon>Arachnida</taxon>
        <taxon>Acari</taxon>
        <taxon>Parasitiformes</taxon>
        <taxon>Ixodida</taxon>
        <taxon>Ixodoidea</taxon>
        <taxon>Ixodidae</taxon>
        <taxon>Rhipicephalinae</taxon>
        <taxon>Rhipicephalus</taxon>
        <taxon>Rhipicephalus</taxon>
    </lineage>
</organism>
<comment type="caution">
    <text evidence="2">The sequence shown here is derived from an EMBL/GenBank/DDBJ whole genome shotgun (WGS) entry which is preliminary data.</text>
</comment>
<feature type="region of interest" description="Disordered" evidence="1">
    <location>
        <begin position="32"/>
        <end position="58"/>
    </location>
</feature>
<keyword evidence="3" id="KW-1185">Reference proteome</keyword>
<sequence>MGPMLPHSLDARRTKELLFNINMTPSMVACNSAAPAPNMNTMNPARPPRPLLPKHQDTVKTYTRKLQGDYETERKAPGRHQASIKLDKSLWRVLYRRSTT</sequence>
<proteinExistence type="predicted"/>
<reference evidence="2" key="2">
    <citation type="submission" date="2021-09" db="EMBL/GenBank/DDBJ databases">
        <authorList>
            <person name="Jia N."/>
            <person name="Wang J."/>
            <person name="Shi W."/>
            <person name="Du L."/>
            <person name="Sun Y."/>
            <person name="Zhan W."/>
            <person name="Jiang J."/>
            <person name="Wang Q."/>
            <person name="Zhang B."/>
            <person name="Ji P."/>
            <person name="Sakyi L.B."/>
            <person name="Cui X."/>
            <person name="Yuan T."/>
            <person name="Jiang B."/>
            <person name="Yang W."/>
            <person name="Lam T.T.-Y."/>
            <person name="Chang Q."/>
            <person name="Ding S."/>
            <person name="Wang X."/>
            <person name="Zhu J."/>
            <person name="Ruan X."/>
            <person name="Zhao L."/>
            <person name="Wei J."/>
            <person name="Que T."/>
            <person name="Du C."/>
            <person name="Cheng J."/>
            <person name="Dai P."/>
            <person name="Han X."/>
            <person name="Huang E."/>
            <person name="Gao Y."/>
            <person name="Liu J."/>
            <person name="Shao H."/>
            <person name="Ye R."/>
            <person name="Li L."/>
            <person name="Wei W."/>
            <person name="Wang X."/>
            <person name="Wang C."/>
            <person name="Huo Q."/>
            <person name="Li W."/>
            <person name="Guo W."/>
            <person name="Chen H."/>
            <person name="Chen S."/>
            <person name="Zhou L."/>
            <person name="Zhou L."/>
            <person name="Ni X."/>
            <person name="Tian J."/>
            <person name="Zhou Y."/>
            <person name="Sheng Y."/>
            <person name="Liu T."/>
            <person name="Pan Y."/>
            <person name="Xia L."/>
            <person name="Li J."/>
            <person name="Zhao F."/>
            <person name="Cao W."/>
        </authorList>
    </citation>
    <scope>NUCLEOTIDE SEQUENCE</scope>
    <source>
        <strain evidence="2">Rsan-2018</strain>
        <tissue evidence="2">Larvae</tissue>
    </source>
</reference>
<evidence type="ECO:0000256" key="1">
    <source>
        <dbReference type="SAM" id="MobiDB-lite"/>
    </source>
</evidence>
<accession>A0A9D4PLX0</accession>
<dbReference type="Proteomes" id="UP000821837">
    <property type="component" value="Chromosome 6"/>
</dbReference>
<protein>
    <submittedName>
        <fullName evidence="2">Uncharacterized protein</fullName>
    </submittedName>
</protein>